<feature type="transmembrane region" description="Helical" evidence="6">
    <location>
        <begin position="49"/>
        <end position="68"/>
    </location>
</feature>
<dbReference type="RefSeq" id="WP_185055826.1">
    <property type="nucleotide sequence ID" value="NZ_BAABIX010000014.1"/>
</dbReference>
<evidence type="ECO:0000256" key="3">
    <source>
        <dbReference type="ARBA" id="ARBA00022692"/>
    </source>
</evidence>
<dbReference type="PANTHER" id="PTHR30086">
    <property type="entry name" value="ARGININE EXPORTER PROTEIN ARGO"/>
    <property type="match status" value="1"/>
</dbReference>
<reference evidence="7 8" key="1">
    <citation type="submission" date="2020-08" db="EMBL/GenBank/DDBJ databases">
        <title>Genomic Encyclopedia of Type Strains, Phase IV (KMG-IV): sequencing the most valuable type-strain genomes for metagenomic binning, comparative biology and taxonomic classification.</title>
        <authorList>
            <person name="Goeker M."/>
        </authorList>
    </citation>
    <scope>NUCLEOTIDE SEQUENCE [LARGE SCALE GENOMIC DNA]</scope>
    <source>
        <strain evidence="7 8">DSM 45615</strain>
    </source>
</reference>
<feature type="transmembrane region" description="Helical" evidence="6">
    <location>
        <begin position="74"/>
        <end position="92"/>
    </location>
</feature>
<evidence type="ECO:0000256" key="1">
    <source>
        <dbReference type="ARBA" id="ARBA00004651"/>
    </source>
</evidence>
<accession>A0A840PMG6</accession>
<feature type="transmembrane region" description="Helical" evidence="6">
    <location>
        <begin position="6"/>
        <end position="28"/>
    </location>
</feature>
<evidence type="ECO:0000256" key="2">
    <source>
        <dbReference type="ARBA" id="ARBA00022475"/>
    </source>
</evidence>
<gene>
    <name evidence="7" type="ORF">HNP84_008743</name>
</gene>
<sequence>MDGVQFAAFIGACVVVAMIPGVSTAVILRQTIRSGRGAGFAAVLGNETGVLLWALAAAFGLSALVVASQVAYDVMRIAGAVILVVMGAQSLWGARRRRGAPEAAEPADPEAVAPGGAPRGWWRSYLLGLSTCAANPKAAVFAVSFLPQFVPSGQTGGAGVPLMLTLLAVIWAVVDTLWYGGVIWLIARAKAVLARPAVRRWLERVSGTVLIGLGVRMALDSR</sequence>
<protein>
    <submittedName>
        <fullName evidence="7">Threonine/homoserine/homoserine lactone efflux protein</fullName>
    </submittedName>
</protein>
<keyword evidence="5 6" id="KW-0472">Membrane</keyword>
<keyword evidence="3 6" id="KW-0812">Transmembrane</keyword>
<dbReference type="InterPro" id="IPR001123">
    <property type="entry name" value="LeuE-type"/>
</dbReference>
<dbReference type="EMBL" id="JACHGN010000026">
    <property type="protein sequence ID" value="MBB5138981.1"/>
    <property type="molecule type" value="Genomic_DNA"/>
</dbReference>
<name>A0A840PMG6_9ACTN</name>
<feature type="transmembrane region" description="Helical" evidence="6">
    <location>
        <begin position="166"/>
        <end position="189"/>
    </location>
</feature>
<organism evidence="7 8">
    <name type="scientific">Thermocatellispora tengchongensis</name>
    <dbReference type="NCBI Taxonomy" id="1073253"/>
    <lineage>
        <taxon>Bacteria</taxon>
        <taxon>Bacillati</taxon>
        <taxon>Actinomycetota</taxon>
        <taxon>Actinomycetes</taxon>
        <taxon>Streptosporangiales</taxon>
        <taxon>Streptosporangiaceae</taxon>
        <taxon>Thermocatellispora</taxon>
    </lineage>
</organism>
<evidence type="ECO:0000256" key="6">
    <source>
        <dbReference type="SAM" id="Phobius"/>
    </source>
</evidence>
<comment type="subcellular location">
    <subcellularLocation>
        <location evidence="1">Cell membrane</location>
        <topology evidence="1">Multi-pass membrane protein</topology>
    </subcellularLocation>
</comment>
<feature type="transmembrane region" description="Helical" evidence="6">
    <location>
        <begin position="125"/>
        <end position="146"/>
    </location>
</feature>
<evidence type="ECO:0000256" key="4">
    <source>
        <dbReference type="ARBA" id="ARBA00022989"/>
    </source>
</evidence>
<comment type="caution">
    <text evidence="7">The sequence shown here is derived from an EMBL/GenBank/DDBJ whole genome shotgun (WGS) entry which is preliminary data.</text>
</comment>
<keyword evidence="8" id="KW-1185">Reference proteome</keyword>
<dbReference type="AlphaFoldDB" id="A0A840PMG6"/>
<keyword evidence="2" id="KW-1003">Cell membrane</keyword>
<proteinExistence type="predicted"/>
<evidence type="ECO:0000313" key="8">
    <source>
        <dbReference type="Proteomes" id="UP000578449"/>
    </source>
</evidence>
<dbReference type="Proteomes" id="UP000578449">
    <property type="component" value="Unassembled WGS sequence"/>
</dbReference>
<dbReference type="PIRSF" id="PIRSF006324">
    <property type="entry name" value="LeuE"/>
    <property type="match status" value="1"/>
</dbReference>
<dbReference type="GO" id="GO:0015171">
    <property type="term" value="F:amino acid transmembrane transporter activity"/>
    <property type="evidence" value="ECO:0007669"/>
    <property type="project" value="TreeGrafter"/>
</dbReference>
<dbReference type="PANTHER" id="PTHR30086:SF20">
    <property type="entry name" value="ARGININE EXPORTER PROTEIN ARGO-RELATED"/>
    <property type="match status" value="1"/>
</dbReference>
<evidence type="ECO:0000313" key="7">
    <source>
        <dbReference type="EMBL" id="MBB5138981.1"/>
    </source>
</evidence>
<evidence type="ECO:0000256" key="5">
    <source>
        <dbReference type="ARBA" id="ARBA00023136"/>
    </source>
</evidence>
<dbReference type="Pfam" id="PF01810">
    <property type="entry name" value="LysE"/>
    <property type="match status" value="1"/>
</dbReference>
<keyword evidence="4 6" id="KW-1133">Transmembrane helix</keyword>
<dbReference type="GO" id="GO:0005886">
    <property type="term" value="C:plasma membrane"/>
    <property type="evidence" value="ECO:0007669"/>
    <property type="project" value="UniProtKB-SubCell"/>
</dbReference>